<dbReference type="Proteomes" id="UP000035062">
    <property type="component" value="Unassembled WGS sequence"/>
</dbReference>
<dbReference type="InterPro" id="IPR000645">
    <property type="entry name" value="T2SS_GspN_CS"/>
</dbReference>
<dbReference type="GO" id="GO:0015628">
    <property type="term" value="P:protein secretion by the type II secretion system"/>
    <property type="evidence" value="ECO:0007669"/>
    <property type="project" value="InterPro"/>
</dbReference>
<dbReference type="RefSeq" id="WP_008985189.1">
    <property type="nucleotide sequence ID" value="NZ_AKKU01000021.1"/>
</dbReference>
<evidence type="ECO:0000256" key="7">
    <source>
        <dbReference type="ARBA" id="ARBA00022692"/>
    </source>
</evidence>
<keyword evidence="11" id="KW-1133">Transmembrane helix</keyword>
<feature type="transmembrane region" description="Helical" evidence="11">
    <location>
        <begin position="7"/>
        <end position="29"/>
    </location>
</feature>
<evidence type="ECO:0000256" key="5">
    <source>
        <dbReference type="ARBA" id="ARBA00022475"/>
    </source>
</evidence>
<dbReference type="STRING" id="1195246.AGRI_11837"/>
<evidence type="ECO:0000313" key="13">
    <source>
        <dbReference type="Proteomes" id="UP000035062"/>
    </source>
</evidence>
<proteinExistence type="inferred from homology"/>
<evidence type="ECO:0000256" key="6">
    <source>
        <dbReference type="ARBA" id="ARBA00022519"/>
    </source>
</evidence>
<dbReference type="Pfam" id="PF01203">
    <property type="entry name" value="T2SSN"/>
    <property type="match status" value="1"/>
</dbReference>
<evidence type="ECO:0000256" key="9">
    <source>
        <dbReference type="ARBA" id="ARBA00023136"/>
    </source>
</evidence>
<keyword evidence="6" id="KW-0997">Cell inner membrane</keyword>
<dbReference type="InterPro" id="IPR022792">
    <property type="entry name" value="T2SS_protein-GspN"/>
</dbReference>
<accession>I9DQP2</accession>
<keyword evidence="9 11" id="KW-0472">Membrane</keyword>
<sequence length="249" mass="28140">MKKYWKFALLGSLAYLVFLIIMMPAAWWFRLLPLPAAIQHGPVTGTLWQGQIQQVQYQQLQLAELRWQLQPWSLLLLRAELQLDSGSMQQQHLPYLQAQLRLSPVAVEVRDALLRLPVPAVLPLLELPLPVQAEGNLLFDVSRLVIREQQCHELTGSASWLDARLQPPTGTWLNLEHFHASLRCENNQPLLTTDPANILALAIEATVNQQGQLTVSGTLQPSAQLPDEVHQAMRFVGTPDAQGRYRLNF</sequence>
<evidence type="ECO:0000256" key="10">
    <source>
        <dbReference type="ARBA" id="ARBA00030772"/>
    </source>
</evidence>
<keyword evidence="13" id="KW-1185">Reference proteome</keyword>
<keyword evidence="5" id="KW-1003">Cell membrane</keyword>
<name>I9DQP2_9ALTE</name>
<reference evidence="12 13" key="1">
    <citation type="journal article" date="2012" name="J. Bacteriol.">
        <title>Genome Sequence of Pectin-Degrading Alishewanella agri, Isolated from Landfill Soil.</title>
        <authorList>
            <person name="Kim J."/>
            <person name="Jung J."/>
            <person name="Sung J.S."/>
            <person name="Chun J."/>
            <person name="Park W."/>
        </authorList>
    </citation>
    <scope>NUCLEOTIDE SEQUENCE [LARGE SCALE GENOMIC DNA]</scope>
    <source>
        <strain evidence="12 13">BL06</strain>
    </source>
</reference>
<organism evidence="12 13">
    <name type="scientific">Alishewanella agri BL06</name>
    <dbReference type="NCBI Taxonomy" id="1195246"/>
    <lineage>
        <taxon>Bacteria</taxon>
        <taxon>Pseudomonadati</taxon>
        <taxon>Pseudomonadota</taxon>
        <taxon>Gammaproteobacteria</taxon>
        <taxon>Alteromonadales</taxon>
        <taxon>Alteromonadaceae</taxon>
        <taxon>Alishewanella</taxon>
    </lineage>
</organism>
<dbReference type="PATRIC" id="fig|1195246.3.peg.2349"/>
<evidence type="ECO:0000256" key="11">
    <source>
        <dbReference type="SAM" id="Phobius"/>
    </source>
</evidence>
<comment type="caution">
    <text evidence="12">The sequence shown here is derived from an EMBL/GenBank/DDBJ whole genome shotgun (WGS) entry which is preliminary data.</text>
</comment>
<evidence type="ECO:0000256" key="2">
    <source>
        <dbReference type="ARBA" id="ARBA00007208"/>
    </source>
</evidence>
<dbReference type="GO" id="GO:0005886">
    <property type="term" value="C:plasma membrane"/>
    <property type="evidence" value="ECO:0007669"/>
    <property type="project" value="UniProtKB-SubCell"/>
</dbReference>
<dbReference type="AlphaFoldDB" id="I9DQP2"/>
<comment type="similarity">
    <text evidence="2">Belongs to the GSP N family.</text>
</comment>
<keyword evidence="8" id="KW-0653">Protein transport</keyword>
<dbReference type="GO" id="GO:0015627">
    <property type="term" value="C:type II protein secretion system complex"/>
    <property type="evidence" value="ECO:0007669"/>
    <property type="project" value="InterPro"/>
</dbReference>
<protein>
    <recommendedName>
        <fullName evidence="3">Type II secretion system protein N</fullName>
    </recommendedName>
    <alternativeName>
        <fullName evidence="10">General secretion pathway protein N</fullName>
    </alternativeName>
</protein>
<evidence type="ECO:0000256" key="1">
    <source>
        <dbReference type="ARBA" id="ARBA00004533"/>
    </source>
</evidence>
<evidence type="ECO:0000256" key="3">
    <source>
        <dbReference type="ARBA" id="ARBA00021563"/>
    </source>
</evidence>
<keyword evidence="7 11" id="KW-0812">Transmembrane</keyword>
<dbReference type="eggNOG" id="ENOG5032RTB">
    <property type="taxonomic scope" value="Bacteria"/>
</dbReference>
<evidence type="ECO:0000256" key="8">
    <source>
        <dbReference type="ARBA" id="ARBA00022927"/>
    </source>
</evidence>
<gene>
    <name evidence="12" type="ORF">AGRI_11837</name>
</gene>
<keyword evidence="4" id="KW-0813">Transport</keyword>
<evidence type="ECO:0000313" key="12">
    <source>
        <dbReference type="EMBL" id="EIW88340.1"/>
    </source>
</evidence>
<evidence type="ECO:0000256" key="4">
    <source>
        <dbReference type="ARBA" id="ARBA00022448"/>
    </source>
</evidence>
<dbReference type="EMBL" id="AKKU01000021">
    <property type="protein sequence ID" value="EIW88340.1"/>
    <property type="molecule type" value="Genomic_DNA"/>
</dbReference>
<dbReference type="PROSITE" id="PS01142">
    <property type="entry name" value="T2SP_N"/>
    <property type="match status" value="1"/>
</dbReference>
<comment type="subcellular location">
    <subcellularLocation>
        <location evidence="1">Cell inner membrane</location>
    </subcellularLocation>
</comment>